<keyword evidence="1" id="KW-0812">Transmembrane</keyword>
<dbReference type="AlphaFoldDB" id="A0A3D9JPT5"/>
<dbReference type="EMBL" id="QRDZ01000013">
    <property type="protein sequence ID" value="RED76121.1"/>
    <property type="molecule type" value="Genomic_DNA"/>
</dbReference>
<keyword evidence="3" id="KW-1185">Reference proteome</keyword>
<feature type="transmembrane region" description="Helical" evidence="1">
    <location>
        <begin position="12"/>
        <end position="28"/>
    </location>
</feature>
<protein>
    <submittedName>
        <fullName evidence="2">Uncharacterized protein</fullName>
    </submittedName>
</protein>
<comment type="caution">
    <text evidence="2">The sequence shown here is derived from an EMBL/GenBank/DDBJ whole genome shotgun (WGS) entry which is preliminary data.</text>
</comment>
<gene>
    <name evidence="2" type="ORF">DFP98_113182</name>
</gene>
<accession>A0A3D9JPT5</accession>
<evidence type="ECO:0000313" key="3">
    <source>
        <dbReference type="Proteomes" id="UP000256977"/>
    </source>
</evidence>
<sequence>MNFFRKIPYQFFLFYFLNISALGLVGSFLNPYKKSYLCLIALGLLSFSRARSKKNRLKPMKWLLLSFLCGALTISFFMNNKL</sequence>
<keyword evidence="1" id="KW-0472">Membrane</keyword>
<evidence type="ECO:0000256" key="1">
    <source>
        <dbReference type="SAM" id="Phobius"/>
    </source>
</evidence>
<proteinExistence type="predicted"/>
<name>A0A3D9JPT5_9BACL</name>
<keyword evidence="1" id="KW-1133">Transmembrane helix</keyword>
<reference evidence="2 3" key="1">
    <citation type="submission" date="2018-07" db="EMBL/GenBank/DDBJ databases">
        <title>Genomic Encyclopedia of Type Strains, Phase III (KMG-III): the genomes of soil and plant-associated and newly described type strains.</title>
        <authorList>
            <person name="Whitman W."/>
        </authorList>
    </citation>
    <scope>NUCLEOTIDE SEQUENCE [LARGE SCALE GENOMIC DNA]</scope>
    <source>
        <strain evidence="2 3">CECT 7287</strain>
    </source>
</reference>
<feature type="transmembrane region" description="Helical" evidence="1">
    <location>
        <begin position="62"/>
        <end position="79"/>
    </location>
</feature>
<evidence type="ECO:0000313" key="2">
    <source>
        <dbReference type="EMBL" id="RED76121.1"/>
    </source>
</evidence>
<dbReference type="Proteomes" id="UP000256977">
    <property type="component" value="Unassembled WGS sequence"/>
</dbReference>
<organism evidence="2 3">
    <name type="scientific">Cohnella phaseoli</name>
    <dbReference type="NCBI Taxonomy" id="456490"/>
    <lineage>
        <taxon>Bacteria</taxon>
        <taxon>Bacillati</taxon>
        <taxon>Bacillota</taxon>
        <taxon>Bacilli</taxon>
        <taxon>Bacillales</taxon>
        <taxon>Paenibacillaceae</taxon>
        <taxon>Cohnella</taxon>
    </lineage>
</organism>